<dbReference type="RefSeq" id="WP_182529716.1">
    <property type="nucleotide sequence ID" value="NZ_JACGXL010000001.1"/>
</dbReference>
<dbReference type="Pfam" id="PF04250">
    <property type="entry name" value="DUF429"/>
    <property type="match status" value="1"/>
</dbReference>
<dbReference type="Proteomes" id="UP000550401">
    <property type="component" value="Unassembled WGS sequence"/>
</dbReference>
<gene>
    <name evidence="1" type="ORF">FHW12_000844</name>
</gene>
<dbReference type="EMBL" id="JACGXL010000001">
    <property type="protein sequence ID" value="MBA8886653.1"/>
    <property type="molecule type" value="Genomic_DNA"/>
</dbReference>
<sequence>MRCVGVDGCKAAWFAVERTRDGFACAVHAGPRELIAAHAGARVIAVDVPIGLAERGRRAPDGDARAFVGWPRASSIFSAPVRGVLGATTYAEALRLHRQLDDGRGLSAQAFGILPKIRAWDEALREDADARARVFEIHPEVSFAAMNGGVGLAAGKKTTQGREQRLALLARVFDEAAVRALLASVPRRVAAADDVLDAFAALWSAERIADGVARSLPPTPVVDANGWNVAIHY</sequence>
<reference evidence="1 2" key="1">
    <citation type="submission" date="2020-07" db="EMBL/GenBank/DDBJ databases">
        <title>Genomic Encyclopedia of Type Strains, Phase IV (KMG-V): Genome sequencing to study the core and pangenomes of soil and plant-associated prokaryotes.</title>
        <authorList>
            <person name="Whitman W."/>
        </authorList>
    </citation>
    <scope>NUCLEOTIDE SEQUENCE [LARGE SCALE GENOMIC DNA]</scope>
    <source>
        <strain evidence="1 2">RH2WT43</strain>
    </source>
</reference>
<accession>A0A839EVN3</accession>
<comment type="caution">
    <text evidence="1">The sequence shown here is derived from an EMBL/GenBank/DDBJ whole genome shotgun (WGS) entry which is preliminary data.</text>
</comment>
<dbReference type="InterPro" id="IPR007362">
    <property type="entry name" value="DUF429"/>
</dbReference>
<name>A0A839EVN3_9GAMM</name>
<proteinExistence type="predicted"/>
<dbReference type="AlphaFoldDB" id="A0A839EVN3"/>
<keyword evidence="2" id="KW-1185">Reference proteome</keyword>
<organism evidence="1 2">
    <name type="scientific">Dokdonella fugitiva</name>
    <dbReference type="NCBI Taxonomy" id="328517"/>
    <lineage>
        <taxon>Bacteria</taxon>
        <taxon>Pseudomonadati</taxon>
        <taxon>Pseudomonadota</taxon>
        <taxon>Gammaproteobacteria</taxon>
        <taxon>Lysobacterales</taxon>
        <taxon>Rhodanobacteraceae</taxon>
        <taxon>Dokdonella</taxon>
    </lineage>
</organism>
<evidence type="ECO:0000313" key="2">
    <source>
        <dbReference type="Proteomes" id="UP000550401"/>
    </source>
</evidence>
<protein>
    <submittedName>
        <fullName evidence="1">Putative RNase H-like nuclease</fullName>
    </submittedName>
</protein>
<evidence type="ECO:0000313" key="1">
    <source>
        <dbReference type="EMBL" id="MBA8886653.1"/>
    </source>
</evidence>